<sequence>MPLITPPSSYPSIYQTRAKRWVSKTDEEKELEYLEYKLQKAIKSYREAVRRTDAAILRLRLLEHDRRDLERLEREREEQWRMEEEYANDRNMQLEIQRLMEQREIDLSRGNPMNFREEMNQQRHPDDEFYDRDLEQQDHNLQQHGSGGDHQLRSEQERINRINQNIANEVRDQRHSQGYDDHGSHHHRSQQDRIDDNRRNSNIRSEQERINRINQNIDNNLRDQKQGFDDRDSRHHTKSEQERIDRIKQNIDENLRDQSSRQRGCSRSPSCCRVGNNN</sequence>
<protein>
    <submittedName>
        <fullName evidence="2">Uncharacterized protein</fullName>
    </submittedName>
</protein>
<dbReference type="RefSeq" id="XP_007406234.1">
    <property type="nucleotide sequence ID" value="XM_007406172.1"/>
</dbReference>
<dbReference type="AlphaFoldDB" id="F4RAK9"/>
<dbReference type="GeneID" id="18929507"/>
<name>F4RAK9_MELLP</name>
<organism evidence="3">
    <name type="scientific">Melampsora larici-populina (strain 98AG31 / pathotype 3-4-7)</name>
    <name type="common">Poplar leaf rust fungus</name>
    <dbReference type="NCBI Taxonomy" id="747676"/>
    <lineage>
        <taxon>Eukaryota</taxon>
        <taxon>Fungi</taxon>
        <taxon>Dikarya</taxon>
        <taxon>Basidiomycota</taxon>
        <taxon>Pucciniomycotina</taxon>
        <taxon>Pucciniomycetes</taxon>
        <taxon>Pucciniales</taxon>
        <taxon>Melampsoraceae</taxon>
        <taxon>Melampsora</taxon>
    </lineage>
</organism>
<feature type="region of interest" description="Disordered" evidence="1">
    <location>
        <begin position="172"/>
        <end position="278"/>
    </location>
</feature>
<dbReference type="Proteomes" id="UP000001072">
    <property type="component" value="Unassembled WGS sequence"/>
</dbReference>
<keyword evidence="3" id="KW-1185">Reference proteome</keyword>
<gene>
    <name evidence="2" type="ORF">MELLADRAFT_60234</name>
</gene>
<evidence type="ECO:0000313" key="3">
    <source>
        <dbReference type="Proteomes" id="UP000001072"/>
    </source>
</evidence>
<feature type="compositionally biased region" description="Basic and acidic residues" evidence="1">
    <location>
        <begin position="172"/>
        <end position="211"/>
    </location>
</feature>
<dbReference type="HOGENOM" id="CLU_1001439_0_0_1"/>
<feature type="compositionally biased region" description="Basic and acidic residues" evidence="1">
    <location>
        <begin position="220"/>
        <end position="260"/>
    </location>
</feature>
<dbReference type="VEuPathDB" id="FungiDB:MELLADRAFT_60234"/>
<evidence type="ECO:0000313" key="2">
    <source>
        <dbReference type="EMBL" id="EGG10765.1"/>
    </source>
</evidence>
<dbReference type="EMBL" id="GL883094">
    <property type="protein sequence ID" value="EGG10765.1"/>
    <property type="molecule type" value="Genomic_DNA"/>
</dbReference>
<feature type="compositionally biased region" description="Polar residues" evidence="1">
    <location>
        <begin position="261"/>
        <end position="278"/>
    </location>
</feature>
<evidence type="ECO:0000256" key="1">
    <source>
        <dbReference type="SAM" id="MobiDB-lite"/>
    </source>
</evidence>
<dbReference type="KEGG" id="mlr:MELLADRAFT_60234"/>
<dbReference type="InParanoid" id="F4RAK9"/>
<accession>F4RAK9</accession>
<dbReference type="OrthoDB" id="10567397at2759"/>
<proteinExistence type="predicted"/>
<reference evidence="3" key="1">
    <citation type="journal article" date="2011" name="Proc. Natl. Acad. Sci. U.S.A.">
        <title>Obligate biotrophy features unraveled by the genomic analysis of rust fungi.</title>
        <authorList>
            <person name="Duplessis S."/>
            <person name="Cuomo C.A."/>
            <person name="Lin Y.-C."/>
            <person name="Aerts A."/>
            <person name="Tisserant E."/>
            <person name="Veneault-Fourrey C."/>
            <person name="Joly D.L."/>
            <person name="Hacquard S."/>
            <person name="Amselem J."/>
            <person name="Cantarel B.L."/>
            <person name="Chiu R."/>
            <person name="Coutinho P.M."/>
            <person name="Feau N."/>
            <person name="Field M."/>
            <person name="Frey P."/>
            <person name="Gelhaye E."/>
            <person name="Goldberg J."/>
            <person name="Grabherr M.G."/>
            <person name="Kodira C.D."/>
            <person name="Kohler A."/>
            <person name="Kuees U."/>
            <person name="Lindquist E.A."/>
            <person name="Lucas S.M."/>
            <person name="Mago R."/>
            <person name="Mauceli E."/>
            <person name="Morin E."/>
            <person name="Murat C."/>
            <person name="Pangilinan J.L."/>
            <person name="Park R."/>
            <person name="Pearson M."/>
            <person name="Quesneville H."/>
            <person name="Rouhier N."/>
            <person name="Sakthikumar S."/>
            <person name="Salamov A.A."/>
            <person name="Schmutz J."/>
            <person name="Selles B."/>
            <person name="Shapiro H."/>
            <person name="Tanguay P."/>
            <person name="Tuskan G.A."/>
            <person name="Henrissat B."/>
            <person name="Van de Peer Y."/>
            <person name="Rouze P."/>
            <person name="Ellis J.G."/>
            <person name="Dodds P.N."/>
            <person name="Schein J.E."/>
            <person name="Zhong S."/>
            <person name="Hamelin R.C."/>
            <person name="Grigoriev I.V."/>
            <person name="Szabo L.J."/>
            <person name="Martin F."/>
        </authorList>
    </citation>
    <scope>NUCLEOTIDE SEQUENCE [LARGE SCALE GENOMIC DNA]</scope>
    <source>
        <strain evidence="3">98AG31 / pathotype 3-4-7</strain>
    </source>
</reference>